<name>A0ACB8QRS6_9AGAM</name>
<evidence type="ECO:0000313" key="2">
    <source>
        <dbReference type="Proteomes" id="UP000814128"/>
    </source>
</evidence>
<comment type="caution">
    <text evidence="1">The sequence shown here is derived from an EMBL/GenBank/DDBJ whole genome shotgun (WGS) entry which is preliminary data.</text>
</comment>
<accession>A0ACB8QRS6</accession>
<organism evidence="1 2">
    <name type="scientific">Vararia minispora EC-137</name>
    <dbReference type="NCBI Taxonomy" id="1314806"/>
    <lineage>
        <taxon>Eukaryota</taxon>
        <taxon>Fungi</taxon>
        <taxon>Dikarya</taxon>
        <taxon>Basidiomycota</taxon>
        <taxon>Agaricomycotina</taxon>
        <taxon>Agaricomycetes</taxon>
        <taxon>Russulales</taxon>
        <taxon>Lachnocladiaceae</taxon>
        <taxon>Vararia</taxon>
    </lineage>
</organism>
<evidence type="ECO:0000313" key="1">
    <source>
        <dbReference type="EMBL" id="KAI0034071.1"/>
    </source>
</evidence>
<reference evidence="1" key="2">
    <citation type="journal article" date="2022" name="New Phytol.">
        <title>Evolutionary transition to the ectomycorrhizal habit in the genomes of a hyperdiverse lineage of mushroom-forming fungi.</title>
        <authorList>
            <person name="Looney B."/>
            <person name="Miyauchi S."/>
            <person name="Morin E."/>
            <person name="Drula E."/>
            <person name="Courty P.E."/>
            <person name="Kohler A."/>
            <person name="Kuo A."/>
            <person name="LaButti K."/>
            <person name="Pangilinan J."/>
            <person name="Lipzen A."/>
            <person name="Riley R."/>
            <person name="Andreopoulos W."/>
            <person name="He G."/>
            <person name="Johnson J."/>
            <person name="Nolan M."/>
            <person name="Tritt A."/>
            <person name="Barry K.W."/>
            <person name="Grigoriev I.V."/>
            <person name="Nagy L.G."/>
            <person name="Hibbett D."/>
            <person name="Henrissat B."/>
            <person name="Matheny P.B."/>
            <person name="Labbe J."/>
            <person name="Martin F.M."/>
        </authorList>
    </citation>
    <scope>NUCLEOTIDE SEQUENCE</scope>
    <source>
        <strain evidence="1">EC-137</strain>
    </source>
</reference>
<protein>
    <submittedName>
        <fullName evidence="1">Uncharacterized protein</fullName>
    </submittedName>
</protein>
<sequence length="326" mass="35205">MPRKIDVHHHYFPHDLNKKVASAAVGFRTPPEHLPWTPQVSLNAMDALGVDLAILSVPANYAAAGAGSREKACAANEAMAAVCVAHPGRFAFWACLGDWRDVDDALDIIVHALDELKAVGVAVSSCYGTGPEAKYIGDEMFGRIWSELDRRAAIVFLHGAQMPAATPMPHPALGIPITEAPHETFKAIAHLIVSGTTTRHRRVTLILAHMGGSTLALAHRVAALSAYMGAPLTEEGILDEFRRCWWDCALSGTTEAAQAFGVGKQVVWGSDFPAVPLDAIRWFDVQLEDGFPKGERERLEGISYANILDLFSSHDILLGQPTSTEA</sequence>
<gene>
    <name evidence="1" type="ORF">K488DRAFT_77449</name>
</gene>
<keyword evidence="2" id="KW-1185">Reference proteome</keyword>
<reference evidence="1" key="1">
    <citation type="submission" date="2021-02" db="EMBL/GenBank/DDBJ databases">
        <authorList>
            <consortium name="DOE Joint Genome Institute"/>
            <person name="Ahrendt S."/>
            <person name="Looney B.P."/>
            <person name="Miyauchi S."/>
            <person name="Morin E."/>
            <person name="Drula E."/>
            <person name="Courty P.E."/>
            <person name="Chicoki N."/>
            <person name="Fauchery L."/>
            <person name="Kohler A."/>
            <person name="Kuo A."/>
            <person name="Labutti K."/>
            <person name="Pangilinan J."/>
            <person name="Lipzen A."/>
            <person name="Riley R."/>
            <person name="Andreopoulos W."/>
            <person name="He G."/>
            <person name="Johnson J."/>
            <person name="Barry K.W."/>
            <person name="Grigoriev I.V."/>
            <person name="Nagy L."/>
            <person name="Hibbett D."/>
            <person name="Henrissat B."/>
            <person name="Matheny P.B."/>
            <person name="Labbe J."/>
            <person name="Martin F."/>
        </authorList>
    </citation>
    <scope>NUCLEOTIDE SEQUENCE</scope>
    <source>
        <strain evidence="1">EC-137</strain>
    </source>
</reference>
<dbReference type="EMBL" id="MU273506">
    <property type="protein sequence ID" value="KAI0034071.1"/>
    <property type="molecule type" value="Genomic_DNA"/>
</dbReference>
<proteinExistence type="predicted"/>
<dbReference type="Proteomes" id="UP000814128">
    <property type="component" value="Unassembled WGS sequence"/>
</dbReference>